<evidence type="ECO:0000313" key="4">
    <source>
        <dbReference type="EMBL" id="PLW45069.1"/>
    </source>
</evidence>
<feature type="compositionally biased region" description="Basic residues" evidence="1">
    <location>
        <begin position="66"/>
        <end position="76"/>
    </location>
</feature>
<accession>A0A2N5V4Z4</accession>
<proteinExistence type="predicted"/>
<evidence type="ECO:0000313" key="5">
    <source>
        <dbReference type="Proteomes" id="UP000235388"/>
    </source>
</evidence>
<dbReference type="AlphaFoldDB" id="A0A2N5V4Z4"/>
<feature type="region of interest" description="Disordered" evidence="1">
    <location>
        <begin position="28"/>
        <end position="47"/>
    </location>
</feature>
<organism evidence="4 5">
    <name type="scientific">Puccinia coronata f. sp. avenae</name>
    <dbReference type="NCBI Taxonomy" id="200324"/>
    <lineage>
        <taxon>Eukaryota</taxon>
        <taxon>Fungi</taxon>
        <taxon>Dikarya</taxon>
        <taxon>Basidiomycota</taxon>
        <taxon>Pucciniomycotina</taxon>
        <taxon>Pucciniomycetes</taxon>
        <taxon>Pucciniales</taxon>
        <taxon>Pucciniaceae</taxon>
        <taxon>Puccinia</taxon>
    </lineage>
</organism>
<dbReference type="Proteomes" id="UP000235392">
    <property type="component" value="Unassembled WGS sequence"/>
</dbReference>
<evidence type="ECO:0000313" key="3">
    <source>
        <dbReference type="EMBL" id="PLW27501.1"/>
    </source>
</evidence>
<evidence type="ECO:0000313" key="2">
    <source>
        <dbReference type="EMBL" id="PLW11465.1"/>
    </source>
</evidence>
<keyword evidence="5" id="KW-1185">Reference proteome</keyword>
<dbReference type="Proteomes" id="UP000235388">
    <property type="component" value="Unassembled WGS sequence"/>
</dbReference>
<dbReference type="EMBL" id="PGCJ01000131">
    <property type="protein sequence ID" value="PLW45069.1"/>
    <property type="molecule type" value="Genomic_DNA"/>
</dbReference>
<dbReference type="EMBL" id="PGCJ01001018">
    <property type="protein sequence ID" value="PLW11465.1"/>
    <property type="molecule type" value="Genomic_DNA"/>
</dbReference>
<dbReference type="EMBL" id="PGCI01000404">
    <property type="protein sequence ID" value="PLW27501.1"/>
    <property type="molecule type" value="Genomic_DNA"/>
</dbReference>
<comment type="caution">
    <text evidence="4">The sequence shown here is derived from an EMBL/GenBank/DDBJ whole genome shotgun (WGS) entry which is preliminary data.</text>
</comment>
<name>A0A2N5V4Z4_9BASI</name>
<protein>
    <submittedName>
        <fullName evidence="4">Uncharacterized protein</fullName>
    </submittedName>
</protein>
<sequence>MGNRPDDRLHGVRQLQRTCVVGAGMDGANMMKTRRAPNEHRRSSTVPPVVQRALTGQLAMGSPPRRGAHKSRVGRHQVREGAAVRLGSPSWPVQGSPIDSSFGEVTGAPELVVGPLDGWNAQGMYSEVS</sequence>
<feature type="region of interest" description="Disordered" evidence="1">
    <location>
        <begin position="59"/>
        <end position="102"/>
    </location>
</feature>
<gene>
    <name evidence="4" type="ORF">PCANC_09516</name>
    <name evidence="2" type="ORF">PCANC_18439</name>
    <name evidence="3" type="ORF">PCASD_17659</name>
</gene>
<reference evidence="5 6" key="1">
    <citation type="submission" date="2017-11" db="EMBL/GenBank/DDBJ databases">
        <title>De novo assembly and phasing of dikaryotic genomes from two isolates of Puccinia coronata f. sp. avenae, the causal agent of oat crown rust.</title>
        <authorList>
            <person name="Miller M.E."/>
            <person name="Zhang Y."/>
            <person name="Omidvar V."/>
            <person name="Sperschneider J."/>
            <person name="Schwessinger B."/>
            <person name="Raley C."/>
            <person name="Palmer J.M."/>
            <person name="Garnica D."/>
            <person name="Upadhyaya N."/>
            <person name="Rathjen J."/>
            <person name="Taylor J.M."/>
            <person name="Park R.F."/>
            <person name="Dodds P.N."/>
            <person name="Hirsch C.D."/>
            <person name="Kianian S.F."/>
            <person name="Figueroa M."/>
        </authorList>
    </citation>
    <scope>NUCLEOTIDE SEQUENCE [LARGE SCALE GENOMIC DNA]</scope>
    <source>
        <strain evidence="4">12NC29</strain>
        <strain evidence="3">12SD80</strain>
    </source>
</reference>
<evidence type="ECO:0000256" key="1">
    <source>
        <dbReference type="SAM" id="MobiDB-lite"/>
    </source>
</evidence>
<evidence type="ECO:0000313" key="6">
    <source>
        <dbReference type="Proteomes" id="UP000235392"/>
    </source>
</evidence>